<protein>
    <submittedName>
        <fullName evidence="3">Uncharacterized protein</fullName>
    </submittedName>
</protein>
<dbReference type="STRING" id="1440763.BJI69_04270"/>
<dbReference type="PATRIC" id="fig|1440763.5.peg.2135"/>
<dbReference type="InterPro" id="IPR011010">
    <property type="entry name" value="DNA_brk_join_enz"/>
</dbReference>
<dbReference type="Gene3D" id="1.10.443.10">
    <property type="entry name" value="Intergrase catalytic core"/>
    <property type="match status" value="1"/>
</dbReference>
<dbReference type="InterPro" id="IPR002104">
    <property type="entry name" value="Integrase_catalytic"/>
</dbReference>
<keyword evidence="4" id="KW-1185">Reference proteome</keyword>
<keyword evidence="1" id="KW-0229">DNA integration</keyword>
<dbReference type="GO" id="GO:0015074">
    <property type="term" value="P:DNA integration"/>
    <property type="evidence" value="ECO:0007669"/>
    <property type="project" value="UniProtKB-KW"/>
</dbReference>
<dbReference type="InterPro" id="IPR013762">
    <property type="entry name" value="Integrase-like_cat_sf"/>
</dbReference>
<dbReference type="OrthoDB" id="9784724at2"/>
<organism evidence="3 4">
    <name type="scientific">Luteibacter rhizovicinus DSM 16549</name>
    <dbReference type="NCBI Taxonomy" id="1440763"/>
    <lineage>
        <taxon>Bacteria</taxon>
        <taxon>Pseudomonadati</taxon>
        <taxon>Pseudomonadota</taxon>
        <taxon>Gammaproteobacteria</taxon>
        <taxon>Lysobacterales</taxon>
        <taxon>Rhodanobacteraceae</taxon>
        <taxon>Luteibacter</taxon>
    </lineage>
</organism>
<dbReference type="InterPro" id="IPR050090">
    <property type="entry name" value="Tyrosine_recombinase_XerCD"/>
</dbReference>
<dbReference type="GO" id="GO:0006310">
    <property type="term" value="P:DNA recombination"/>
    <property type="evidence" value="ECO:0007669"/>
    <property type="project" value="UniProtKB-KW"/>
</dbReference>
<dbReference type="PANTHER" id="PTHR30349">
    <property type="entry name" value="PHAGE INTEGRASE-RELATED"/>
    <property type="match status" value="1"/>
</dbReference>
<dbReference type="RefSeq" id="WP_046967854.1">
    <property type="nucleotide sequence ID" value="NZ_CP017480.1"/>
</dbReference>
<proteinExistence type="predicted"/>
<dbReference type="SUPFAM" id="SSF56349">
    <property type="entry name" value="DNA breaking-rejoining enzymes"/>
    <property type="match status" value="1"/>
</dbReference>
<dbReference type="PANTHER" id="PTHR30349:SF64">
    <property type="entry name" value="PROPHAGE INTEGRASE INTD-RELATED"/>
    <property type="match status" value="1"/>
</dbReference>
<dbReference type="GO" id="GO:0003677">
    <property type="term" value="F:DNA binding"/>
    <property type="evidence" value="ECO:0007669"/>
    <property type="project" value="InterPro"/>
</dbReference>
<keyword evidence="2" id="KW-0233">DNA recombination</keyword>
<dbReference type="KEGG" id="lrz:BJI69_04270"/>
<gene>
    <name evidence="3" type="ORF">BJI69_04270</name>
</gene>
<dbReference type="PROSITE" id="PS51898">
    <property type="entry name" value="TYR_RECOMBINASE"/>
    <property type="match status" value="1"/>
</dbReference>
<dbReference type="Pfam" id="PF00589">
    <property type="entry name" value="Phage_integrase"/>
    <property type="match status" value="1"/>
</dbReference>
<evidence type="ECO:0000256" key="1">
    <source>
        <dbReference type="ARBA" id="ARBA00022908"/>
    </source>
</evidence>
<accession>A0A0G9HGX1</accession>
<reference evidence="4" key="1">
    <citation type="submission" date="2016-09" db="EMBL/GenBank/DDBJ databases">
        <authorList>
            <person name="Lysoe E."/>
        </authorList>
    </citation>
    <scope>NUCLEOTIDE SEQUENCE [LARGE SCALE GENOMIC DNA]</scope>
    <source>
        <strain evidence="4">LJ96T</strain>
    </source>
</reference>
<dbReference type="EMBL" id="CP017480">
    <property type="protein sequence ID" value="APG03198.1"/>
    <property type="molecule type" value="Genomic_DNA"/>
</dbReference>
<evidence type="ECO:0000256" key="2">
    <source>
        <dbReference type="ARBA" id="ARBA00023172"/>
    </source>
</evidence>
<sequence>MPKPLFLHRPAGLYVRFRVPADLLGIVGSRFLVRPLKMVKGDHARLVAETMAVALSQAFGSLRKGEGVDLKKALDAARIAGRRDLTLGEVSLPNGVTFRNVQIDTPADQRQFRELVREATQPAPVAETSPVPVASAPKTIPKKEGLLSHQISVHLGDLERAKREKKTVLDSRHTLRLFVGIVGDKQASALNADDCRLFFDEVAFWPRNASKQVENAGLSVRQIIAKAKTAGGEPPAAHTLSKHRQRLSVFINFLMDNDHFQKSPLKGIAKASKFDAEDDTGRAFTQPELDAIFEPVAFAQWSAKYPHRFWAPLIGLFSGARITEVCQLYVDDIATEHGVPGFHIRKSKPGQKLKNKSSLRFIPIAQPLLDAGFMAFVEDMKSAEQERLFPHLPNHDGNGFGRQMSRQFSTYIKGRGVSDSGMGFHAFRHTMATRLDRAGVGHGTIARITGHGLSGGVLPKFYIDAPSLPERVAALAKFEAKVILPKYGSEQRTQWMRMK</sequence>
<evidence type="ECO:0000313" key="4">
    <source>
        <dbReference type="Proteomes" id="UP000182987"/>
    </source>
</evidence>
<dbReference type="Proteomes" id="UP000182987">
    <property type="component" value="Chromosome"/>
</dbReference>
<name>A0A0G9HGX1_9GAMM</name>
<dbReference type="AlphaFoldDB" id="A0A0G9HGX1"/>
<dbReference type="CDD" id="cd01184">
    <property type="entry name" value="INT_C_like_1"/>
    <property type="match status" value="1"/>
</dbReference>
<evidence type="ECO:0000313" key="3">
    <source>
        <dbReference type="EMBL" id="APG03198.1"/>
    </source>
</evidence>